<comment type="caution">
    <text evidence="1">The sequence shown here is derived from an EMBL/GenBank/DDBJ whole genome shotgun (WGS) entry which is preliminary data.</text>
</comment>
<dbReference type="OrthoDB" id="3191804at2"/>
<proteinExistence type="predicted"/>
<organism evidence="1 2">
    <name type="scientific">Bifidobacterium moukalabense DSM 27321</name>
    <dbReference type="NCBI Taxonomy" id="1435051"/>
    <lineage>
        <taxon>Bacteria</taxon>
        <taxon>Bacillati</taxon>
        <taxon>Actinomycetota</taxon>
        <taxon>Actinomycetes</taxon>
        <taxon>Bifidobacteriales</taxon>
        <taxon>Bifidobacteriaceae</taxon>
        <taxon>Bifidobacterium</taxon>
    </lineage>
</organism>
<dbReference type="Proteomes" id="UP000019155">
    <property type="component" value="Unassembled WGS sequence"/>
</dbReference>
<evidence type="ECO:0000313" key="2">
    <source>
        <dbReference type="Proteomes" id="UP000019155"/>
    </source>
</evidence>
<keyword evidence="2" id="KW-1185">Reference proteome</keyword>
<protein>
    <submittedName>
        <fullName evidence="1">XRE family transcriptional regulator</fullName>
    </submittedName>
</protein>
<dbReference type="EMBL" id="AZMV01000004">
    <property type="protein sequence ID" value="ETY71414.1"/>
    <property type="molecule type" value="Genomic_DNA"/>
</dbReference>
<reference evidence="1 2" key="1">
    <citation type="journal article" date="2014" name="Genome Announc.">
        <title>The Genome Sequence of Bifidobacterium moukalabense DSM 27321 Highlights the Close Phylogenetic Relatedness with the Bifidobacterium dentium Taxon.</title>
        <authorList>
            <person name="Lugli G.A."/>
            <person name="Duranti S."/>
            <person name="Milani C."/>
            <person name="Turroni F."/>
            <person name="Viappiani A."/>
            <person name="Mangifesta M."/>
            <person name="van Sinderen D."/>
            <person name="Ventura M."/>
        </authorList>
    </citation>
    <scope>NUCLEOTIDE SEQUENCE [LARGE SCALE GENOMIC DNA]</scope>
    <source>
        <strain evidence="1 2">DSM 27321</strain>
    </source>
</reference>
<dbReference type="AlphaFoldDB" id="W4N8R4"/>
<accession>W4N8R4</accession>
<gene>
    <name evidence="1" type="ORF">BMOU_0904</name>
</gene>
<dbReference type="RefSeq" id="WP_137648175.1">
    <property type="nucleotide sequence ID" value="NZ_AZMV01000004.1"/>
</dbReference>
<name>W4N8R4_9BIFI</name>
<sequence>MQRNYLPRVPCVTTKNGIRAVKPELLPQIITKALDVSQSTLKDYQVESYADLVGMFLQLEEEYGLQPSEDGMGLSIDPKSKHSPKLAYAFRGWGLKNAPYTSGVVARCI</sequence>
<evidence type="ECO:0000313" key="1">
    <source>
        <dbReference type="EMBL" id="ETY71414.1"/>
    </source>
</evidence>
<dbReference type="eggNOG" id="COG1396">
    <property type="taxonomic scope" value="Bacteria"/>
</dbReference>
<dbReference type="GeneID" id="97501289"/>
<dbReference type="STRING" id="1435051.BMOU_0904"/>
<dbReference type="PATRIC" id="fig|1435051.3.peg.892"/>